<evidence type="ECO:0000313" key="3">
    <source>
        <dbReference type="Proteomes" id="UP000756921"/>
    </source>
</evidence>
<gene>
    <name evidence="2" type="ORF">PMIN01_06791</name>
</gene>
<proteinExistence type="predicted"/>
<evidence type="ECO:0000313" key="2">
    <source>
        <dbReference type="EMBL" id="KAF9735386.1"/>
    </source>
</evidence>
<feature type="region of interest" description="Disordered" evidence="1">
    <location>
        <begin position="85"/>
        <end position="148"/>
    </location>
</feature>
<reference evidence="2" key="1">
    <citation type="journal article" date="2020" name="Mol. Plant Microbe Interact.">
        <title>Genome Sequence of the Biocontrol Agent Coniothyrium minitans strain Conio (IMI 134523).</title>
        <authorList>
            <person name="Patel D."/>
            <person name="Shittu T.A."/>
            <person name="Baroncelli R."/>
            <person name="Muthumeenakshi S."/>
            <person name="Osborne T.H."/>
            <person name="Janganan T.K."/>
            <person name="Sreenivasaprasad S."/>
        </authorList>
    </citation>
    <scope>NUCLEOTIDE SEQUENCE</scope>
    <source>
        <strain evidence="2">Conio</strain>
    </source>
</reference>
<keyword evidence="3" id="KW-1185">Reference proteome</keyword>
<dbReference type="Proteomes" id="UP000756921">
    <property type="component" value="Unassembled WGS sequence"/>
</dbReference>
<dbReference type="AlphaFoldDB" id="A0A9P6KR17"/>
<comment type="caution">
    <text evidence="2">The sequence shown here is derived from an EMBL/GenBank/DDBJ whole genome shotgun (WGS) entry which is preliminary data.</text>
</comment>
<dbReference type="EMBL" id="WJXW01000006">
    <property type="protein sequence ID" value="KAF9735386.1"/>
    <property type="molecule type" value="Genomic_DNA"/>
</dbReference>
<name>A0A9P6KR17_9PLEO</name>
<organism evidence="2 3">
    <name type="scientific">Paraphaeosphaeria minitans</name>
    <dbReference type="NCBI Taxonomy" id="565426"/>
    <lineage>
        <taxon>Eukaryota</taxon>
        <taxon>Fungi</taxon>
        <taxon>Dikarya</taxon>
        <taxon>Ascomycota</taxon>
        <taxon>Pezizomycotina</taxon>
        <taxon>Dothideomycetes</taxon>
        <taxon>Pleosporomycetidae</taxon>
        <taxon>Pleosporales</taxon>
        <taxon>Massarineae</taxon>
        <taxon>Didymosphaeriaceae</taxon>
        <taxon>Paraphaeosphaeria</taxon>
    </lineage>
</organism>
<protein>
    <submittedName>
        <fullName evidence="2">Uncharacterized protein</fullName>
    </submittedName>
</protein>
<evidence type="ECO:0000256" key="1">
    <source>
        <dbReference type="SAM" id="MobiDB-lite"/>
    </source>
</evidence>
<accession>A0A9P6KR17</accession>
<sequence>MSRRAQLCVHTSTATPIFTAGTTSDGLAEGWLISPKSAKRAKMMGSDARLTSANHNHPAHHVLMLRRTFEYTQLRKSRLEEAARSPAFVNGMPGTAIAGKARVPGSLRDQRWSSESKRTCHEDAQSRQRTHDPAYAAPADMEMRASGK</sequence>
<feature type="compositionally biased region" description="Basic and acidic residues" evidence="1">
    <location>
        <begin position="108"/>
        <end position="132"/>
    </location>
</feature>